<dbReference type="AlphaFoldDB" id="A0A6N9YP03"/>
<name>A0A6N9YP03_9ACTN</name>
<protein>
    <recommendedName>
        <fullName evidence="5">Secreted protein</fullName>
    </recommendedName>
</protein>
<gene>
    <name evidence="3" type="ORF">G1H11_14710</name>
</gene>
<evidence type="ECO:0008006" key="5">
    <source>
        <dbReference type="Google" id="ProtNLM"/>
    </source>
</evidence>
<reference evidence="3 4" key="1">
    <citation type="submission" date="2020-02" db="EMBL/GenBank/DDBJ databases">
        <authorList>
            <person name="Li X.-J."/>
            <person name="Feng X.-M."/>
        </authorList>
    </citation>
    <scope>NUCLEOTIDE SEQUENCE [LARGE SCALE GENOMIC DNA]</scope>
    <source>
        <strain evidence="3 4">CGMCC 4.7225</strain>
    </source>
</reference>
<evidence type="ECO:0000313" key="4">
    <source>
        <dbReference type="Proteomes" id="UP000469185"/>
    </source>
</evidence>
<sequence>MDTWMWIVLLVVVALIVAGLVFFLMKQRSSSQLKNRFGPEYDRAVDRADNRREAEDRLREVADRRDHIDVVPLTAAARRQYAADWDTIQQRFVDEPGPAVSEADELIVTVMAERGYPVDDFHERADMVAADHPDVVTHYRSAYAIRKRGPEATTEDLREAFVHYRALFDKMLHDETDDVGENRNGTPSSRRGGRHDSTR</sequence>
<dbReference type="RefSeq" id="WP_163819340.1">
    <property type="nucleotide sequence ID" value="NZ_JAAGOB010000007.1"/>
</dbReference>
<keyword evidence="4" id="KW-1185">Reference proteome</keyword>
<proteinExistence type="predicted"/>
<keyword evidence="2" id="KW-0812">Transmembrane</keyword>
<keyword evidence="2" id="KW-1133">Transmembrane helix</keyword>
<feature type="region of interest" description="Disordered" evidence="1">
    <location>
        <begin position="176"/>
        <end position="199"/>
    </location>
</feature>
<evidence type="ECO:0000256" key="2">
    <source>
        <dbReference type="SAM" id="Phobius"/>
    </source>
</evidence>
<keyword evidence="2" id="KW-0472">Membrane</keyword>
<feature type="transmembrane region" description="Helical" evidence="2">
    <location>
        <begin position="6"/>
        <end position="25"/>
    </location>
</feature>
<accession>A0A6N9YP03</accession>
<dbReference type="EMBL" id="JAAGOB010000007">
    <property type="protein sequence ID" value="NED96559.1"/>
    <property type="molecule type" value="Genomic_DNA"/>
</dbReference>
<dbReference type="Proteomes" id="UP000469185">
    <property type="component" value="Unassembled WGS sequence"/>
</dbReference>
<comment type="caution">
    <text evidence="3">The sequence shown here is derived from an EMBL/GenBank/DDBJ whole genome shotgun (WGS) entry which is preliminary data.</text>
</comment>
<organism evidence="3 4">
    <name type="scientific">Phytoactinopolyspora alkaliphila</name>
    <dbReference type="NCBI Taxonomy" id="1783498"/>
    <lineage>
        <taxon>Bacteria</taxon>
        <taxon>Bacillati</taxon>
        <taxon>Actinomycetota</taxon>
        <taxon>Actinomycetes</taxon>
        <taxon>Jiangellales</taxon>
        <taxon>Jiangellaceae</taxon>
        <taxon>Phytoactinopolyspora</taxon>
    </lineage>
</organism>
<evidence type="ECO:0000313" key="3">
    <source>
        <dbReference type="EMBL" id="NED96559.1"/>
    </source>
</evidence>
<evidence type="ECO:0000256" key="1">
    <source>
        <dbReference type="SAM" id="MobiDB-lite"/>
    </source>
</evidence>